<sequence length="57" mass="6483">CRTIILSSIYPRRSPVSEKQMRSRNSSADFHSVQESRRVFILSAIMPPALVHSVGRQ</sequence>
<dbReference type="AlphaFoldDB" id="A0A0C2SQ40"/>
<evidence type="ECO:0000313" key="2">
    <source>
        <dbReference type="Proteomes" id="UP000054549"/>
    </source>
</evidence>
<gene>
    <name evidence="1" type="ORF">M378DRAFT_161996</name>
</gene>
<protein>
    <submittedName>
        <fullName evidence="1">Uncharacterized protein</fullName>
    </submittedName>
</protein>
<proteinExistence type="predicted"/>
<evidence type="ECO:0000313" key="1">
    <source>
        <dbReference type="EMBL" id="KIL65380.1"/>
    </source>
</evidence>
<dbReference type="Proteomes" id="UP000054549">
    <property type="component" value="Unassembled WGS sequence"/>
</dbReference>
<reference evidence="1 2" key="1">
    <citation type="submission" date="2014-04" db="EMBL/GenBank/DDBJ databases">
        <title>Evolutionary Origins and Diversification of the Mycorrhizal Mutualists.</title>
        <authorList>
            <consortium name="DOE Joint Genome Institute"/>
            <consortium name="Mycorrhizal Genomics Consortium"/>
            <person name="Kohler A."/>
            <person name="Kuo A."/>
            <person name="Nagy L.G."/>
            <person name="Floudas D."/>
            <person name="Copeland A."/>
            <person name="Barry K.W."/>
            <person name="Cichocki N."/>
            <person name="Veneault-Fourrey C."/>
            <person name="LaButti K."/>
            <person name="Lindquist E.A."/>
            <person name="Lipzen A."/>
            <person name="Lundell T."/>
            <person name="Morin E."/>
            <person name="Murat C."/>
            <person name="Riley R."/>
            <person name="Ohm R."/>
            <person name="Sun H."/>
            <person name="Tunlid A."/>
            <person name="Henrissat B."/>
            <person name="Grigoriev I.V."/>
            <person name="Hibbett D.S."/>
            <person name="Martin F."/>
        </authorList>
    </citation>
    <scope>NUCLEOTIDE SEQUENCE [LARGE SCALE GENOMIC DNA]</scope>
    <source>
        <strain evidence="1 2">Koide BX008</strain>
    </source>
</reference>
<dbReference type="InParanoid" id="A0A0C2SQ40"/>
<dbReference type="HOGENOM" id="CLU_3001851_0_0_1"/>
<feature type="non-terminal residue" evidence="1">
    <location>
        <position position="1"/>
    </location>
</feature>
<accession>A0A0C2SQ40</accession>
<dbReference type="EMBL" id="KN818242">
    <property type="protein sequence ID" value="KIL65380.1"/>
    <property type="molecule type" value="Genomic_DNA"/>
</dbReference>
<organism evidence="1 2">
    <name type="scientific">Amanita muscaria (strain Koide BX008)</name>
    <dbReference type="NCBI Taxonomy" id="946122"/>
    <lineage>
        <taxon>Eukaryota</taxon>
        <taxon>Fungi</taxon>
        <taxon>Dikarya</taxon>
        <taxon>Basidiomycota</taxon>
        <taxon>Agaricomycotina</taxon>
        <taxon>Agaricomycetes</taxon>
        <taxon>Agaricomycetidae</taxon>
        <taxon>Agaricales</taxon>
        <taxon>Pluteineae</taxon>
        <taxon>Amanitaceae</taxon>
        <taxon>Amanita</taxon>
    </lineage>
</organism>
<keyword evidence="2" id="KW-1185">Reference proteome</keyword>
<name>A0A0C2SQ40_AMAMK</name>